<dbReference type="SUPFAM" id="SSF49772">
    <property type="entry name" value="Ecotin, trypsin inhibitor"/>
    <property type="match status" value="1"/>
</dbReference>
<dbReference type="InterPro" id="IPR005658">
    <property type="entry name" value="Prot_inh_ecotin"/>
</dbReference>
<comment type="similarity">
    <text evidence="1">Belongs to the protease inhibitor I11 (ecotin) family.</text>
</comment>
<comment type="caution">
    <text evidence="3">The sequence shown here is derived from an EMBL/GenBank/DDBJ whole genome shotgun (WGS) entry which is preliminary data.</text>
</comment>
<feature type="chain" id="PRO_5037588017" evidence="2">
    <location>
        <begin position="25"/>
        <end position="166"/>
    </location>
</feature>
<organism evidence="3 4">
    <name type="scientific">Sinomicrobium weinanense</name>
    <dbReference type="NCBI Taxonomy" id="2842200"/>
    <lineage>
        <taxon>Bacteria</taxon>
        <taxon>Pseudomonadati</taxon>
        <taxon>Bacteroidota</taxon>
        <taxon>Flavobacteriia</taxon>
        <taxon>Flavobacteriales</taxon>
        <taxon>Flavobacteriaceae</taxon>
        <taxon>Sinomicrobium</taxon>
    </lineage>
</organism>
<dbReference type="RefSeq" id="WP_187964201.1">
    <property type="nucleotide sequence ID" value="NZ_JACVDC010000006.1"/>
</dbReference>
<reference evidence="3 4" key="1">
    <citation type="submission" date="2020-09" db="EMBL/GenBank/DDBJ databases">
        <title>Sinomicrobium weinanense sp. nov., a halophilic bacteria isolated from saline-alkali soil.</title>
        <authorList>
            <person name="Wu P."/>
            <person name="Ren H."/>
            <person name="Mei Y."/>
            <person name="Liang Y."/>
            <person name="Chen Z."/>
        </authorList>
    </citation>
    <scope>NUCLEOTIDE SEQUENCE [LARGE SCALE GENOMIC DNA]</scope>
    <source>
        <strain evidence="3 4">FJxs</strain>
    </source>
</reference>
<proteinExistence type="inferred from homology"/>
<feature type="signal peptide" evidence="2">
    <location>
        <begin position="1"/>
        <end position="24"/>
    </location>
</feature>
<dbReference type="PANTHER" id="PTHR35890:SF3">
    <property type="entry name" value="ECOTIN"/>
    <property type="match status" value="1"/>
</dbReference>
<dbReference type="Proteomes" id="UP000653730">
    <property type="component" value="Unassembled WGS sequence"/>
</dbReference>
<dbReference type="Pfam" id="PF03974">
    <property type="entry name" value="Ecotin"/>
    <property type="match status" value="1"/>
</dbReference>
<gene>
    <name evidence="3" type="ORF">IBL28_03620</name>
</gene>
<sequence>MKVVYKQTGLFFIAFLCLNTIAMAQSSISKIDLSIYPNPEKGYKQMVIEVPYSDNDAAKKIEFTVGKWMEVDPCNKHGLQGSLEQKDLEGWGYSYYVFKSDGNVMSTQMACPDNNKVNQFITSQPEMVRYNGKLPVVIYVPEGYDVQFKIYKAEADVYQASEVKHK</sequence>
<evidence type="ECO:0000313" key="4">
    <source>
        <dbReference type="Proteomes" id="UP000653730"/>
    </source>
</evidence>
<accession>A0A926JPF6</accession>
<dbReference type="EMBL" id="JACVDC010000006">
    <property type="protein sequence ID" value="MBC9795043.1"/>
    <property type="molecule type" value="Genomic_DNA"/>
</dbReference>
<dbReference type="InterPro" id="IPR036198">
    <property type="entry name" value="Ecotin_sf"/>
</dbReference>
<dbReference type="PANTHER" id="PTHR35890">
    <property type="match status" value="1"/>
</dbReference>
<dbReference type="GO" id="GO:0004867">
    <property type="term" value="F:serine-type endopeptidase inhibitor activity"/>
    <property type="evidence" value="ECO:0007669"/>
    <property type="project" value="InterPro"/>
</dbReference>
<evidence type="ECO:0000256" key="2">
    <source>
        <dbReference type="SAM" id="SignalP"/>
    </source>
</evidence>
<protein>
    <submittedName>
        <fullName evidence="3">Ecotin family protein</fullName>
    </submittedName>
</protein>
<dbReference type="Gene3D" id="2.60.40.550">
    <property type="entry name" value="Ecotin"/>
    <property type="match status" value="1"/>
</dbReference>
<dbReference type="AlphaFoldDB" id="A0A926JPF6"/>
<keyword evidence="2" id="KW-0732">Signal</keyword>
<name>A0A926JPF6_9FLAO</name>
<evidence type="ECO:0000313" key="3">
    <source>
        <dbReference type="EMBL" id="MBC9795043.1"/>
    </source>
</evidence>
<evidence type="ECO:0000256" key="1">
    <source>
        <dbReference type="ARBA" id="ARBA00010558"/>
    </source>
</evidence>
<keyword evidence="4" id="KW-1185">Reference proteome</keyword>